<feature type="active site" description="Proton acceptor; for ring-opening step" evidence="1">
    <location>
        <position position="193"/>
    </location>
</feature>
<feature type="domain" description="Glucosamine/galactosamine-6-phosphate isomerase" evidence="2">
    <location>
        <begin position="57"/>
        <end position="281"/>
    </location>
</feature>
<accession>A0A1I7NME5</accession>
<dbReference type="HAMAP" id="MF_01241">
    <property type="entry name" value="GlcN6P_deamin"/>
    <property type="match status" value="1"/>
</dbReference>
<evidence type="ECO:0000259" key="2">
    <source>
        <dbReference type="Pfam" id="PF01182"/>
    </source>
</evidence>
<dbReference type="Pfam" id="PF02585">
    <property type="entry name" value="PIG-L"/>
    <property type="match status" value="1"/>
</dbReference>
<keyword evidence="4" id="KW-1185">Reference proteome</keyword>
<protein>
    <recommendedName>
        <fullName evidence="1">Glucosamine-6-phosphate deaminase</fullName>
        <ecNumber evidence="1">3.5.99.6</ecNumber>
    </recommendedName>
    <alternativeName>
        <fullName evidence="1">GlcN6P deaminase</fullName>
        <shortName evidence="1">GNPDA</shortName>
    </alternativeName>
    <alternativeName>
        <fullName evidence="1">Glucosamine-6-phosphate isomerase</fullName>
    </alternativeName>
</protein>
<dbReference type="PANTHER" id="PTHR42892">
    <property type="entry name" value="GLUCOSAMINE-6-PHOSPHATE DEAMINASE-LIKE PROTEIN BT_0258-RELATED"/>
    <property type="match status" value="1"/>
</dbReference>
<dbReference type="Pfam" id="PF01182">
    <property type="entry name" value="Glucosamine_iso"/>
    <property type="match status" value="1"/>
</dbReference>
<organism evidence="3 4">
    <name type="scientific">Thermoflavifilum thermophilum</name>
    <dbReference type="NCBI Taxonomy" id="1393122"/>
    <lineage>
        <taxon>Bacteria</taxon>
        <taxon>Pseudomonadati</taxon>
        <taxon>Bacteroidota</taxon>
        <taxon>Chitinophagia</taxon>
        <taxon>Chitinophagales</taxon>
        <taxon>Chitinophagaceae</taxon>
        <taxon>Thermoflavifilum</taxon>
    </lineage>
</organism>
<comment type="function">
    <text evidence="1">Catalyzes the reversible isomerization-deamination of glucosamine 6-phosphate (GlcN6P) to form fructose 6-phosphate (Fru6P) and ammonium ion.</text>
</comment>
<feature type="active site" description="Proton acceptor; for enolization step" evidence="1">
    <location>
        <position position="120"/>
    </location>
</feature>
<comment type="pathway">
    <text evidence="1">Amino-sugar metabolism; N-acetylneuraminate degradation; D-fructose 6-phosphate from N-acetylneuraminate: step 5/5.</text>
</comment>
<dbReference type="EMBL" id="FPCJ01000001">
    <property type="protein sequence ID" value="SFV35853.1"/>
    <property type="molecule type" value="Genomic_DNA"/>
</dbReference>
<evidence type="ECO:0000313" key="3">
    <source>
        <dbReference type="EMBL" id="SFV35853.1"/>
    </source>
</evidence>
<dbReference type="Gene3D" id="3.40.50.1360">
    <property type="match status" value="1"/>
</dbReference>
<feature type="active site" description="For ring-opening step" evidence="1">
    <location>
        <position position="198"/>
    </location>
</feature>
<name>A0A1I7NME5_9BACT</name>
<dbReference type="NCBIfam" id="TIGR00502">
    <property type="entry name" value="nagB"/>
    <property type="match status" value="1"/>
</dbReference>
<keyword evidence="1" id="KW-0378">Hydrolase</keyword>
<dbReference type="PROSITE" id="PS01161">
    <property type="entry name" value="GLC_GALNAC_ISOMERASE"/>
    <property type="match status" value="1"/>
</dbReference>
<dbReference type="InterPro" id="IPR006148">
    <property type="entry name" value="Glc/Gal-6P_isomerase"/>
</dbReference>
<evidence type="ECO:0000313" key="4">
    <source>
        <dbReference type="Proteomes" id="UP000199537"/>
    </source>
</evidence>
<dbReference type="InterPro" id="IPR003737">
    <property type="entry name" value="GlcNAc_PI_deacetylase-related"/>
</dbReference>
<dbReference type="GO" id="GO:0004342">
    <property type="term" value="F:glucosamine-6-phosphate deaminase activity"/>
    <property type="evidence" value="ECO:0007669"/>
    <property type="project" value="UniProtKB-UniRule"/>
</dbReference>
<dbReference type="GO" id="GO:0005975">
    <property type="term" value="P:carbohydrate metabolic process"/>
    <property type="evidence" value="ECO:0007669"/>
    <property type="project" value="InterPro"/>
</dbReference>
<dbReference type="Proteomes" id="UP000199537">
    <property type="component" value="Unassembled WGS sequence"/>
</dbReference>
<keyword evidence="1" id="KW-0119">Carbohydrate metabolism</keyword>
<proteinExistence type="inferred from homology"/>
<dbReference type="SUPFAM" id="SSF102588">
    <property type="entry name" value="LmbE-like"/>
    <property type="match status" value="1"/>
</dbReference>
<feature type="active site" description="For ring-opening step" evidence="1">
    <location>
        <position position="191"/>
    </location>
</feature>
<dbReference type="InterPro" id="IPR052960">
    <property type="entry name" value="GlcN6P_deaminase-like"/>
</dbReference>
<comment type="caution">
    <text evidence="1">Lacks conserved residue(s) required for the propagation of feature annotation.</text>
</comment>
<dbReference type="GO" id="GO:0006046">
    <property type="term" value="P:N-acetylglucosamine catabolic process"/>
    <property type="evidence" value="ECO:0007669"/>
    <property type="project" value="UniProtKB-UniRule"/>
</dbReference>
<reference evidence="4" key="1">
    <citation type="submission" date="2016-10" db="EMBL/GenBank/DDBJ databases">
        <authorList>
            <person name="Varghese N."/>
            <person name="Submissions S."/>
        </authorList>
    </citation>
    <scope>NUCLEOTIDE SEQUENCE [LARGE SCALE GENOMIC DNA]</scope>
    <source>
        <strain evidence="4">DSM 14807</strain>
    </source>
</reference>
<evidence type="ECO:0000256" key="1">
    <source>
        <dbReference type="HAMAP-Rule" id="MF_01241"/>
    </source>
</evidence>
<dbReference type="SUPFAM" id="SSF100950">
    <property type="entry name" value="NagB/RpiA/CoA transferase-like"/>
    <property type="match status" value="1"/>
</dbReference>
<dbReference type="InterPro" id="IPR004547">
    <property type="entry name" value="Glucosamine6P_isomerase"/>
</dbReference>
<dbReference type="AlphaFoldDB" id="A0A1I7NME5"/>
<dbReference type="UniPathway" id="UPA00629">
    <property type="reaction ID" value="UER00684"/>
</dbReference>
<dbReference type="GO" id="GO:0019262">
    <property type="term" value="P:N-acetylneuraminate catabolic process"/>
    <property type="evidence" value="ECO:0007669"/>
    <property type="project" value="UniProtKB-UniRule"/>
</dbReference>
<dbReference type="STRING" id="1393122.SAMN05660895_2335"/>
<comment type="catalytic activity">
    <reaction evidence="1">
        <text>alpha-D-glucosamine 6-phosphate + H2O = beta-D-fructose 6-phosphate + NH4(+)</text>
        <dbReference type="Rhea" id="RHEA:12172"/>
        <dbReference type="ChEBI" id="CHEBI:15377"/>
        <dbReference type="ChEBI" id="CHEBI:28938"/>
        <dbReference type="ChEBI" id="CHEBI:57634"/>
        <dbReference type="ChEBI" id="CHEBI:75989"/>
        <dbReference type="EC" id="3.5.99.6"/>
    </reaction>
</comment>
<dbReference type="InterPro" id="IPR037171">
    <property type="entry name" value="NagB/RpiA_transferase-like"/>
</dbReference>
<comment type="similarity">
    <text evidence="1">Belongs to the glucosamine/galactosamine-6-phosphate isomerase family. NagB subfamily.</text>
</comment>
<dbReference type="NCBIfam" id="NF002557">
    <property type="entry name" value="PRK02122.1"/>
    <property type="match status" value="1"/>
</dbReference>
<dbReference type="PANTHER" id="PTHR42892:SF1">
    <property type="entry name" value="GLUCOSAMINE-6-PHOSPHATE ISOMERASE"/>
    <property type="match status" value="1"/>
</dbReference>
<gene>
    <name evidence="1" type="primary">nagB</name>
    <name evidence="3" type="ORF">SAMN05660895_2335</name>
</gene>
<dbReference type="EC" id="3.5.99.6" evidence="1"/>
<dbReference type="InterPro" id="IPR024078">
    <property type="entry name" value="LmbE-like_dom_sf"/>
</dbReference>
<dbReference type="CDD" id="cd01399">
    <property type="entry name" value="GlcN6P_deaminase"/>
    <property type="match status" value="1"/>
</dbReference>
<sequence>MQIYQELNRLLKEKLYSEGRVYANFTRNLKNTHMPQISQSANFIDTFEHVAVQIFSDNKEGSRYVAQQIADLIREKEKKGQHCVLGLATGSSPQNVYAELVRMHQQEGLSFRHVITFNLDEYYPIEPDALQSFHRYMWERLFKHVDILPENVHIPDGTVPKDKIKAYCQQYEEEIEKAGGIDLQLLGIGHNGHIGFNEPGSNINSRTRLIALDQATRIANSYEFAHIAEVPRLAITMGISTILKARRIILIAWGQHKAAIIRKAVEGHSTEQVPASLLQQHPDCTFVLDEQAASELTRYKSPWLTGECEWTPKMIRKAVCSLALELNKPILMLTDNDYNDHGLSDLLVQFGSAYDINLMVFNGMKSTITGWPGGKPGVHIPDHPERSEPARKRVLIFSPHMDDDIISMGGTFIRLHEQGHDVHVAYQTSGNIAVNDEFVLRFIDFAVGFDEIFGIDKSRATQIMKEAREFIRNKKPSQIDTPEIRAIKGLIRKCEAKATCRYVGIPEDHIHFLDLPFYETGRIEKNPPGEEDIRITMDIIQQVKPHQIYAAGDLADPHGTHKVCLDIIIEALKRLKNEPFMQDCWVWLYRGAWQEWEIYEIEMAIPMSPDQVIQKRHGIFIHQSQKDVVVFQGSDRREFWQRAEERNAATAELYDRLGLPKYAAMEAFVRYHF</sequence>
<dbReference type="Gene3D" id="3.40.50.10320">
    <property type="entry name" value="LmbE-like"/>
    <property type="match status" value="1"/>
</dbReference>
<dbReference type="InterPro" id="IPR018321">
    <property type="entry name" value="Glucosamine6P_isomerase_CS"/>
</dbReference>